<dbReference type="OMA" id="MHFGQQL"/>
<accession>A0A139AZ57</accession>
<dbReference type="GO" id="GO:0071944">
    <property type="term" value="C:cell periphery"/>
    <property type="evidence" value="ECO:0007669"/>
    <property type="project" value="TreeGrafter"/>
</dbReference>
<dbReference type="GO" id="GO:1990380">
    <property type="term" value="F:K48-linked deubiquitinase activity"/>
    <property type="evidence" value="ECO:0007669"/>
    <property type="project" value="InterPro"/>
</dbReference>
<dbReference type="Pfam" id="PF04424">
    <property type="entry name" value="MINDY_DUB"/>
    <property type="match status" value="1"/>
</dbReference>
<dbReference type="Proteomes" id="UP000070544">
    <property type="component" value="Unassembled WGS sequence"/>
</dbReference>
<keyword evidence="3" id="KW-1185">Reference proteome</keyword>
<reference evidence="2 3" key="1">
    <citation type="journal article" date="2015" name="Genome Biol. Evol.">
        <title>Phylogenomic analyses indicate that early fungi evolved digesting cell walls of algal ancestors of land plants.</title>
        <authorList>
            <person name="Chang Y."/>
            <person name="Wang S."/>
            <person name="Sekimoto S."/>
            <person name="Aerts A.L."/>
            <person name="Choi C."/>
            <person name="Clum A."/>
            <person name="LaButti K.M."/>
            <person name="Lindquist E.A."/>
            <person name="Yee Ngan C."/>
            <person name="Ohm R.A."/>
            <person name="Salamov A.A."/>
            <person name="Grigoriev I.V."/>
            <person name="Spatafora J.W."/>
            <person name="Berbee M.L."/>
        </authorList>
    </citation>
    <scope>NUCLEOTIDE SEQUENCE [LARGE SCALE GENOMIC DNA]</scope>
    <source>
        <strain evidence="2 3">JEL478</strain>
    </source>
</reference>
<dbReference type="InterPro" id="IPR033979">
    <property type="entry name" value="MINDY_domain"/>
</dbReference>
<sequence>MSTIVESTIATPPAESAVTETVPVTESVPVEGTNGTYRLKFVEVVDTRETLGTRTVKIATQNENGPCPLLALCNTLLLRGDIHISHDKAFVTYEELVTVLGDLLLRTAPDPQSPTADDSSRNLKIERNLRWNASFQDVVGVLPTLTQGLDVNVKHDHPSSFEFTPALSTFDIFSVQLHHGWCVDPQDEETHRVVVEKCGSYNLVAEMAIAGDVAGQEAAKFGSERAEALDKGDVEKAQELEKKMEVAHAAAHDGMVAKAFLESTASQLTYHGLHQLSEVLPENSISVLFRNNHFSTLYRDHSGNLYTLVTDEGFHSEPDCVWETLGNLDGDSQFLTGRMERWTGPSDIPIIPEELGPEIPPEPVTEEEKIVMFDREWVQTLLSLSKTVSI</sequence>
<dbReference type="GO" id="GO:0071108">
    <property type="term" value="P:protein K48-linked deubiquitination"/>
    <property type="evidence" value="ECO:0007669"/>
    <property type="project" value="TreeGrafter"/>
</dbReference>
<dbReference type="OrthoDB" id="10261212at2759"/>
<feature type="domain" description="MINDY deubiquitinase" evidence="1">
    <location>
        <begin position="52"/>
        <end position="337"/>
    </location>
</feature>
<dbReference type="AlphaFoldDB" id="A0A139AZ57"/>
<evidence type="ECO:0000259" key="1">
    <source>
        <dbReference type="Pfam" id="PF04424"/>
    </source>
</evidence>
<dbReference type="GO" id="GO:0016807">
    <property type="term" value="F:cysteine-type carboxypeptidase activity"/>
    <property type="evidence" value="ECO:0007669"/>
    <property type="project" value="TreeGrafter"/>
</dbReference>
<name>A0A139AZ57_GONPJ</name>
<gene>
    <name evidence="2" type="ORF">M427DRAFT_93207</name>
</gene>
<organism evidence="2 3">
    <name type="scientific">Gonapodya prolifera (strain JEL478)</name>
    <name type="common">Monoblepharis prolifera</name>
    <dbReference type="NCBI Taxonomy" id="1344416"/>
    <lineage>
        <taxon>Eukaryota</taxon>
        <taxon>Fungi</taxon>
        <taxon>Fungi incertae sedis</taxon>
        <taxon>Chytridiomycota</taxon>
        <taxon>Chytridiomycota incertae sedis</taxon>
        <taxon>Monoblepharidomycetes</taxon>
        <taxon>Monoblepharidales</taxon>
        <taxon>Gonapodyaceae</taxon>
        <taxon>Gonapodya</taxon>
    </lineage>
</organism>
<evidence type="ECO:0000313" key="3">
    <source>
        <dbReference type="Proteomes" id="UP000070544"/>
    </source>
</evidence>
<dbReference type="InterPro" id="IPR007518">
    <property type="entry name" value="MINDY"/>
</dbReference>
<dbReference type="GO" id="GO:0004843">
    <property type="term" value="F:cysteine-type deubiquitinase activity"/>
    <property type="evidence" value="ECO:0007669"/>
    <property type="project" value="InterPro"/>
</dbReference>
<protein>
    <submittedName>
        <fullName evidence="2">DUF544-domain-containing protein</fullName>
    </submittedName>
</protein>
<dbReference type="PANTHER" id="PTHR18063:SF6">
    <property type="entry name" value="UBIQUITIN CARBOXYL-TERMINAL HYDROLASE"/>
    <property type="match status" value="1"/>
</dbReference>
<dbReference type="EMBL" id="KQ965732">
    <property type="protein sequence ID" value="KXS21843.1"/>
    <property type="molecule type" value="Genomic_DNA"/>
</dbReference>
<dbReference type="GO" id="GO:0005829">
    <property type="term" value="C:cytosol"/>
    <property type="evidence" value="ECO:0007669"/>
    <property type="project" value="TreeGrafter"/>
</dbReference>
<dbReference type="STRING" id="1344416.A0A139AZ57"/>
<evidence type="ECO:0000313" key="2">
    <source>
        <dbReference type="EMBL" id="KXS21843.1"/>
    </source>
</evidence>
<dbReference type="PANTHER" id="PTHR18063">
    <property type="entry name" value="NF-E2 INDUCIBLE PROTEIN"/>
    <property type="match status" value="1"/>
</dbReference>
<proteinExistence type="predicted"/>